<accession>A0ABX6HXS1</accession>
<dbReference type="Gene3D" id="3.20.20.70">
    <property type="entry name" value="Aldolase class I"/>
    <property type="match status" value="1"/>
</dbReference>
<dbReference type="InterPro" id="IPR001155">
    <property type="entry name" value="OxRdtase_FMN_N"/>
</dbReference>
<evidence type="ECO:0000259" key="1">
    <source>
        <dbReference type="Pfam" id="PF00724"/>
    </source>
</evidence>
<evidence type="ECO:0000313" key="3">
    <source>
        <dbReference type="Proteomes" id="UP000035080"/>
    </source>
</evidence>
<dbReference type="PANTHER" id="PTHR22893:SF91">
    <property type="entry name" value="NADPH DEHYDROGENASE 2-RELATED"/>
    <property type="match status" value="1"/>
</dbReference>
<reference evidence="2 3" key="1">
    <citation type="journal article" date="2015" name="Genome Announc.">
        <title>Genome Sequences of Two Pandoraea pnomenusa Isolates Recovered 11 Months Apart from a Cystic Fibrosis Patient.</title>
        <authorList>
            <person name="Ee R."/>
            <person name="Ambrose M."/>
            <person name="Lazenby J."/>
            <person name="Williams P."/>
            <person name="Chan K.G."/>
            <person name="Roddam L."/>
        </authorList>
    </citation>
    <scope>NUCLEOTIDE SEQUENCE [LARGE SCALE GENOMIC DNA]</scope>
    <source>
        <strain evidence="2 3">6399</strain>
    </source>
</reference>
<dbReference type="InterPro" id="IPR045247">
    <property type="entry name" value="Oye-like"/>
</dbReference>
<dbReference type="PANTHER" id="PTHR22893">
    <property type="entry name" value="NADH OXIDOREDUCTASE-RELATED"/>
    <property type="match status" value="1"/>
</dbReference>
<organism evidence="2 3">
    <name type="scientific">Pandoraea fibrosis</name>
    <dbReference type="NCBI Taxonomy" id="1891094"/>
    <lineage>
        <taxon>Bacteria</taxon>
        <taxon>Pseudomonadati</taxon>
        <taxon>Pseudomonadota</taxon>
        <taxon>Betaproteobacteria</taxon>
        <taxon>Burkholderiales</taxon>
        <taxon>Burkholderiaceae</taxon>
        <taxon>Pandoraea</taxon>
    </lineage>
</organism>
<keyword evidence="3" id="KW-1185">Reference proteome</keyword>
<dbReference type="SUPFAM" id="SSF51395">
    <property type="entry name" value="FMN-linked oxidoreductases"/>
    <property type="match status" value="1"/>
</dbReference>
<gene>
    <name evidence="2" type="primary">nemA</name>
    <name evidence="2" type="ORF">PI93_012405</name>
</gene>
<protein>
    <submittedName>
        <fullName evidence="2">N-ethylmaleimide reductase</fullName>
        <ecNumber evidence="2">1.3.1.-</ecNumber>
    </submittedName>
</protein>
<dbReference type="EMBL" id="CP047385">
    <property type="protein sequence ID" value="QHF15746.1"/>
    <property type="molecule type" value="Genomic_DNA"/>
</dbReference>
<sequence>MMTTSKKLLSPFSLGRLVLPNRIVMAPLTRNRVGPGNVPTAMMVKYYAQRASAGLIISEATQISPEAQGYDLTPGIHSAEQIAGWREVTDAVHERGGRIFLQLWHVGRVSNVALQPGGVAPVAPSAIQAQARTWVAGDFVATSPPRALTLEEIPDVVAKYRRAAANAIAAGFDGVELHGANGYLIDQFLRDGSNHRTDAYGGSIENRVRFLREVAQAVADEIGGDRLGVRLSPVTPANGAFDSDPLPLFFHAVETLNTVAPAYLHVIEGETRGARDFGPALDYRKIRQAFRGAYIGNNGYDFGLAERAVGDGATDLVAFGRAYIANPDLVERYAHGAPLNEPHVPSFYGGDDAGYTDYPQMDDIVSRA</sequence>
<dbReference type="Pfam" id="PF00724">
    <property type="entry name" value="Oxidored_FMN"/>
    <property type="match status" value="1"/>
</dbReference>
<dbReference type="GO" id="GO:0016491">
    <property type="term" value="F:oxidoreductase activity"/>
    <property type="evidence" value="ECO:0007669"/>
    <property type="project" value="UniProtKB-KW"/>
</dbReference>
<proteinExistence type="predicted"/>
<evidence type="ECO:0000313" key="2">
    <source>
        <dbReference type="EMBL" id="QHF15746.1"/>
    </source>
</evidence>
<dbReference type="CDD" id="cd02933">
    <property type="entry name" value="OYE_like_FMN"/>
    <property type="match status" value="1"/>
</dbReference>
<name>A0ABX6HXS1_9BURK</name>
<dbReference type="InterPro" id="IPR013785">
    <property type="entry name" value="Aldolase_TIM"/>
</dbReference>
<dbReference type="NCBIfam" id="NF007899">
    <property type="entry name" value="PRK10605.1"/>
    <property type="match status" value="1"/>
</dbReference>
<dbReference type="EC" id="1.3.1.-" evidence="2"/>
<feature type="domain" description="NADH:flavin oxidoreductase/NADH oxidase N-terminal" evidence="1">
    <location>
        <begin position="7"/>
        <end position="340"/>
    </location>
</feature>
<dbReference type="Proteomes" id="UP000035080">
    <property type="component" value="Chromosome"/>
</dbReference>
<keyword evidence="2" id="KW-0560">Oxidoreductase</keyword>